<feature type="region of interest" description="Disordered" evidence="1">
    <location>
        <begin position="299"/>
        <end position="326"/>
    </location>
</feature>
<proteinExistence type="predicted"/>
<dbReference type="Gene3D" id="1.25.40.10">
    <property type="entry name" value="Tetratricopeptide repeat domain"/>
    <property type="match status" value="1"/>
</dbReference>
<sequence>MAVVLTVMALAGCASAPPWPEDPAGPADTVVQSDADVLVPDVPFYPQEKYQCGPAALATVLNTQGLNTSPEELKDKVYIPGREGSLQVELVATARDYGMLVYPLEPEVDNILAEVSAGNPVLVMQNLGLDWWPQWHFAVVVGYNHDAQTLILNTDTREHYAMAYDVFHATWNRAERWAVVALPPSELPATAQPVAFLRSAHDLETTRHYGDALTAYQAAEQRWPDTPTPLLAQGNLEYSLANTDRALGHFTRLVDRFRDYAPGWNNLAHALDSVGCQDGAQKALSCAMELAPNTFDDEDFSRSTPGMQSCPPVPECPVAPGEGDTN</sequence>
<comment type="caution">
    <text evidence="4">The sequence shown here is derived from an EMBL/GenBank/DDBJ whole genome shotgun (WGS) entry which is preliminary data.</text>
</comment>
<feature type="domain" description="Peptidase C39" evidence="3">
    <location>
        <begin position="47"/>
        <end position="178"/>
    </location>
</feature>
<evidence type="ECO:0000313" key="4">
    <source>
        <dbReference type="EMBL" id="MBB5321418.1"/>
    </source>
</evidence>
<keyword evidence="5" id="KW-1185">Reference proteome</keyword>
<dbReference type="GO" id="GO:0016020">
    <property type="term" value="C:membrane"/>
    <property type="evidence" value="ECO:0007669"/>
    <property type="project" value="InterPro"/>
</dbReference>
<dbReference type="SUPFAM" id="SSF48452">
    <property type="entry name" value="TPR-like"/>
    <property type="match status" value="1"/>
</dbReference>
<dbReference type="InterPro" id="IPR005074">
    <property type="entry name" value="Peptidase_C39"/>
</dbReference>
<dbReference type="GO" id="GO:0008233">
    <property type="term" value="F:peptidase activity"/>
    <property type="evidence" value="ECO:0007669"/>
    <property type="project" value="InterPro"/>
</dbReference>
<dbReference type="InterPro" id="IPR039564">
    <property type="entry name" value="Peptidase_C39-like"/>
</dbReference>
<dbReference type="CDD" id="cd02549">
    <property type="entry name" value="Peptidase_C39A"/>
    <property type="match status" value="1"/>
</dbReference>
<organism evidence="4 5">
    <name type="scientific">Marinobacter oulmenensis</name>
    <dbReference type="NCBI Taxonomy" id="643747"/>
    <lineage>
        <taxon>Bacteria</taxon>
        <taxon>Pseudomonadati</taxon>
        <taxon>Pseudomonadota</taxon>
        <taxon>Gammaproteobacteria</taxon>
        <taxon>Pseudomonadales</taxon>
        <taxon>Marinobacteraceae</taxon>
        <taxon>Marinobacter</taxon>
    </lineage>
</organism>
<gene>
    <name evidence="4" type="ORF">HNR38_001907</name>
</gene>
<dbReference type="Gene3D" id="3.90.70.10">
    <property type="entry name" value="Cysteine proteinases"/>
    <property type="match status" value="1"/>
</dbReference>
<protein>
    <submittedName>
        <fullName evidence="4">Tetratricopeptide (TPR) repeat protein</fullName>
    </submittedName>
</protein>
<dbReference type="Pfam" id="PF13529">
    <property type="entry name" value="Peptidase_C39_2"/>
    <property type="match status" value="1"/>
</dbReference>
<dbReference type="InterPro" id="IPR019734">
    <property type="entry name" value="TPR_rpt"/>
</dbReference>
<dbReference type="GO" id="GO:0005524">
    <property type="term" value="F:ATP binding"/>
    <property type="evidence" value="ECO:0007669"/>
    <property type="project" value="InterPro"/>
</dbReference>
<reference evidence="4 5" key="1">
    <citation type="submission" date="2020-08" db="EMBL/GenBank/DDBJ databases">
        <title>Genomic Encyclopedia of Type Strains, Phase IV (KMG-IV): sequencing the most valuable type-strain genomes for metagenomic binning, comparative biology and taxonomic classification.</title>
        <authorList>
            <person name="Goeker M."/>
        </authorList>
    </citation>
    <scope>NUCLEOTIDE SEQUENCE [LARGE SCALE GENOMIC DNA]</scope>
    <source>
        <strain evidence="4 5">DSM 22359</strain>
    </source>
</reference>
<evidence type="ECO:0000313" key="5">
    <source>
        <dbReference type="Proteomes" id="UP000591735"/>
    </source>
</evidence>
<dbReference type="RefSeq" id="WP_246362581.1">
    <property type="nucleotide sequence ID" value="NZ_JACHFE010000004.1"/>
</dbReference>
<dbReference type="AlphaFoldDB" id="A0A840UL19"/>
<feature type="signal peptide" evidence="2">
    <location>
        <begin position="1"/>
        <end position="16"/>
    </location>
</feature>
<keyword evidence="2" id="KW-0732">Signal</keyword>
<accession>A0A840UL19</accession>
<evidence type="ECO:0000256" key="1">
    <source>
        <dbReference type="SAM" id="MobiDB-lite"/>
    </source>
</evidence>
<feature type="chain" id="PRO_5032439744" evidence="2">
    <location>
        <begin position="17"/>
        <end position="326"/>
    </location>
</feature>
<dbReference type="InterPro" id="IPR039563">
    <property type="entry name" value="Peptidase_C39_single_dom"/>
</dbReference>
<dbReference type="InterPro" id="IPR011990">
    <property type="entry name" value="TPR-like_helical_dom_sf"/>
</dbReference>
<evidence type="ECO:0000256" key="2">
    <source>
        <dbReference type="SAM" id="SignalP"/>
    </source>
</evidence>
<dbReference type="PROSITE" id="PS50990">
    <property type="entry name" value="PEPTIDASE_C39"/>
    <property type="match status" value="1"/>
</dbReference>
<dbReference type="SMART" id="SM00028">
    <property type="entry name" value="TPR"/>
    <property type="match status" value="3"/>
</dbReference>
<name>A0A840UL19_9GAMM</name>
<dbReference type="NCBIfam" id="NF033920">
    <property type="entry name" value="C39_PA2778_fam"/>
    <property type="match status" value="1"/>
</dbReference>
<dbReference type="Proteomes" id="UP000591735">
    <property type="component" value="Unassembled WGS sequence"/>
</dbReference>
<dbReference type="EMBL" id="JACHFE010000004">
    <property type="protein sequence ID" value="MBB5321418.1"/>
    <property type="molecule type" value="Genomic_DNA"/>
</dbReference>
<dbReference type="GO" id="GO:0006508">
    <property type="term" value="P:proteolysis"/>
    <property type="evidence" value="ECO:0007669"/>
    <property type="project" value="InterPro"/>
</dbReference>
<evidence type="ECO:0000259" key="3">
    <source>
        <dbReference type="PROSITE" id="PS50990"/>
    </source>
</evidence>